<dbReference type="HOGENOM" id="CLU_030117_2_1_1"/>
<evidence type="ECO:0000256" key="2">
    <source>
        <dbReference type="ARBA" id="ARBA00009519"/>
    </source>
</evidence>
<evidence type="ECO:0000256" key="6">
    <source>
        <dbReference type="ARBA" id="ARBA00048809"/>
    </source>
</evidence>
<dbReference type="GeneID" id="27357710"/>
<evidence type="ECO:0000313" key="9">
    <source>
        <dbReference type="EMBL" id="KIW42050.1"/>
    </source>
</evidence>
<comment type="function">
    <text evidence="7">Metal-dependent phosphatase that shows phosphatase activity against several substrates, including fructose-1-phosphate and fructose-6-phosphate. Its preference for fructose-1-phosphate, a strong glycating agent that causes DNA damage rather than a canonical yeast metabolite, suggests a damage-control function in hexose phosphate metabolism.</text>
</comment>
<feature type="domain" description="Damage-control phosphatase ARMT1-like metal-binding" evidence="8">
    <location>
        <begin position="61"/>
        <end position="491"/>
    </location>
</feature>
<dbReference type="AlphaFoldDB" id="A0A0D2DI21"/>
<dbReference type="VEuPathDB" id="FungiDB:PV06_05636"/>
<dbReference type="GO" id="GO:0005634">
    <property type="term" value="C:nucleus"/>
    <property type="evidence" value="ECO:0007669"/>
    <property type="project" value="TreeGrafter"/>
</dbReference>
<dbReference type="InterPro" id="IPR039763">
    <property type="entry name" value="ARMT1"/>
</dbReference>
<reference evidence="9 10" key="1">
    <citation type="submission" date="2015-01" db="EMBL/GenBank/DDBJ databases">
        <title>The Genome Sequence of Exophiala oligosperma CBS72588.</title>
        <authorList>
            <consortium name="The Broad Institute Genomics Platform"/>
            <person name="Cuomo C."/>
            <person name="de Hoog S."/>
            <person name="Gorbushina A."/>
            <person name="Stielow B."/>
            <person name="Teixiera M."/>
            <person name="Abouelleil A."/>
            <person name="Chapman S.B."/>
            <person name="Priest M."/>
            <person name="Young S.K."/>
            <person name="Wortman J."/>
            <person name="Nusbaum C."/>
            <person name="Birren B."/>
        </authorList>
    </citation>
    <scope>NUCLEOTIDE SEQUENCE [LARGE SCALE GENOMIC DNA]</scope>
    <source>
        <strain evidence="9 10">CBS 72588</strain>
    </source>
</reference>
<dbReference type="Proteomes" id="UP000053342">
    <property type="component" value="Unassembled WGS sequence"/>
</dbReference>
<evidence type="ECO:0000313" key="10">
    <source>
        <dbReference type="Proteomes" id="UP000053342"/>
    </source>
</evidence>
<dbReference type="GO" id="GO:0097023">
    <property type="term" value="F:fructose 6-phosphate aldolase activity"/>
    <property type="evidence" value="ECO:0007669"/>
    <property type="project" value="RHEA"/>
</dbReference>
<comment type="cofactor">
    <cofactor evidence="7">
        <name>Mn(2+)</name>
        <dbReference type="ChEBI" id="CHEBI:29035"/>
    </cofactor>
    <cofactor evidence="7">
        <name>Ni(2+)</name>
        <dbReference type="ChEBI" id="CHEBI:49786"/>
    </cofactor>
</comment>
<proteinExistence type="inferred from homology"/>
<evidence type="ECO:0000256" key="1">
    <source>
        <dbReference type="ARBA" id="ARBA00001326"/>
    </source>
</evidence>
<evidence type="ECO:0000256" key="3">
    <source>
        <dbReference type="ARBA" id="ARBA00022723"/>
    </source>
</evidence>
<dbReference type="Pfam" id="PF01937">
    <property type="entry name" value="ARMT1-like_dom"/>
    <property type="match status" value="1"/>
</dbReference>
<name>A0A0D2DI21_9EURO</name>
<dbReference type="PANTHER" id="PTHR12260">
    <property type="entry name" value="DAMAGE-CONTROL PHOSPHATASE ARMT1"/>
    <property type="match status" value="1"/>
</dbReference>
<gene>
    <name evidence="9" type="ORF">PV06_05636</name>
</gene>
<keyword evidence="3 7" id="KW-0479">Metal-binding</keyword>
<dbReference type="EMBL" id="KN847336">
    <property type="protein sequence ID" value="KIW42050.1"/>
    <property type="molecule type" value="Genomic_DNA"/>
</dbReference>
<evidence type="ECO:0000256" key="4">
    <source>
        <dbReference type="ARBA" id="ARBA00022801"/>
    </source>
</evidence>
<dbReference type="RefSeq" id="XP_016262266.1">
    <property type="nucleotide sequence ID" value="XM_016406662.1"/>
</dbReference>
<comment type="domain">
    <text evidence="7">Subfamily III proteins have a conserved RTxK motif about 40-50 residues from the C-terminus; the threonine may be replaced by serine or cysteine.</text>
</comment>
<comment type="catalytic activity">
    <reaction evidence="6 7">
        <text>beta-D-fructose 6-phosphate = dihydroxyacetone + D-glyceraldehyde 3-phosphate</text>
        <dbReference type="Rhea" id="RHEA:28002"/>
        <dbReference type="ChEBI" id="CHEBI:16016"/>
        <dbReference type="ChEBI" id="CHEBI:57634"/>
        <dbReference type="ChEBI" id="CHEBI:59776"/>
    </reaction>
</comment>
<keyword evidence="5 7" id="KW-0464">Manganese</keyword>
<dbReference type="OrthoDB" id="541375at2759"/>
<evidence type="ECO:0000259" key="8">
    <source>
        <dbReference type="Pfam" id="PF01937"/>
    </source>
</evidence>
<evidence type="ECO:0000256" key="7">
    <source>
        <dbReference type="RuleBase" id="RU367030"/>
    </source>
</evidence>
<dbReference type="Gene3D" id="3.40.50.10880">
    <property type="entry name" value="Uncharacterised protein PF01937, DUF89, domain 3"/>
    <property type="match status" value="1"/>
</dbReference>
<accession>A0A0D2DI21</accession>
<sequence>MPRRPYIITPTKTSSSILGPGFSYQCPILELCIVAIFNMQFDPSLPKSSTSSPASFAYKSVRERWPTIVTNAIKDVQRQIDQYERSNPKIVRQGMQIVAELECLKQEMHQNCTLSPLPDEEGELRGDVAIYNQELQDRGAQSATVGVRWHEVEWLFSECYLYRRLFGSFSRRTLWETYDVFQEQKRDAFKQSKNAVLEMAAYYVNVTENIGCDSGTVLSPEAVERNRAVFSDMMQQCLWGNATDLSLLTTLTYENIQQLQGSEVFKRRRDKVLVNDLDRAFDLLWQARNQGEEHRTVDFVLDNAGFELFVDVVVICYLLKSGLATNVKMHAKKIPWFVSDATPTDIEQLFDIIQRPLDFFKDSNDSGSGDFAKMYDEQPQHLEVLHGDLRTFRAEGRLAYQTSNFWTQAGSFWRLPISNTGLFAELRSSLLVVLKGDLNYRKLVGDACWDPTTPFQEALGPLGKSSKLNILSLRTCKADVVVGLPPGKDEELRSLPEGGGESGSRAWALDASRAVMQFSKGR</sequence>
<dbReference type="GO" id="GO:0103026">
    <property type="term" value="F:fructose-1-phosphatase activity"/>
    <property type="evidence" value="ECO:0007669"/>
    <property type="project" value="RHEA"/>
</dbReference>
<dbReference type="PANTHER" id="PTHR12260:SF6">
    <property type="entry name" value="DAMAGE-CONTROL PHOSPHATASE ARMT1"/>
    <property type="match status" value="1"/>
</dbReference>
<dbReference type="SUPFAM" id="SSF111321">
    <property type="entry name" value="AF1104-like"/>
    <property type="match status" value="1"/>
</dbReference>
<dbReference type="GO" id="GO:0006974">
    <property type="term" value="P:DNA damage response"/>
    <property type="evidence" value="ECO:0007669"/>
    <property type="project" value="TreeGrafter"/>
</dbReference>
<dbReference type="GO" id="GO:0046872">
    <property type="term" value="F:metal ion binding"/>
    <property type="evidence" value="ECO:0007669"/>
    <property type="project" value="UniProtKB-UniRule"/>
</dbReference>
<comment type="catalytic activity">
    <reaction evidence="1 7">
        <text>beta-D-fructose 1-phosphate + H2O = D-fructose + phosphate</text>
        <dbReference type="Rhea" id="RHEA:35603"/>
        <dbReference type="ChEBI" id="CHEBI:15377"/>
        <dbReference type="ChEBI" id="CHEBI:37721"/>
        <dbReference type="ChEBI" id="CHEBI:43474"/>
        <dbReference type="ChEBI" id="CHEBI:138881"/>
    </reaction>
</comment>
<keyword evidence="4 7" id="KW-0378">Hydrolase</keyword>
<dbReference type="InterPro" id="IPR002791">
    <property type="entry name" value="ARMT1-like_metal-bd"/>
</dbReference>
<dbReference type="STRING" id="215243.A0A0D2DI21"/>
<dbReference type="Gene3D" id="1.20.930.60">
    <property type="match status" value="1"/>
</dbReference>
<comment type="similarity">
    <text evidence="2 7">Belongs to the damage-control phosphatase family. Sugar phosphate phosphatase III subfamily.</text>
</comment>
<organism evidence="9 10">
    <name type="scientific">Exophiala oligosperma</name>
    <dbReference type="NCBI Taxonomy" id="215243"/>
    <lineage>
        <taxon>Eukaryota</taxon>
        <taxon>Fungi</taxon>
        <taxon>Dikarya</taxon>
        <taxon>Ascomycota</taxon>
        <taxon>Pezizomycotina</taxon>
        <taxon>Eurotiomycetes</taxon>
        <taxon>Chaetothyriomycetidae</taxon>
        <taxon>Chaetothyriales</taxon>
        <taxon>Herpotrichiellaceae</taxon>
        <taxon>Exophiala</taxon>
    </lineage>
</organism>
<dbReference type="EC" id="3.1.3.-" evidence="7"/>
<keyword evidence="10" id="KW-1185">Reference proteome</keyword>
<dbReference type="InterPro" id="IPR036075">
    <property type="entry name" value="ARMT-1-like_metal-bd_sf"/>
</dbReference>
<protein>
    <recommendedName>
        <fullName evidence="7">Sugar phosphate phosphatase</fullName>
        <ecNumber evidence="7">3.1.3.-</ecNumber>
    </recommendedName>
</protein>
<evidence type="ECO:0000256" key="5">
    <source>
        <dbReference type="ARBA" id="ARBA00023211"/>
    </source>
</evidence>